<comment type="caution">
    <text evidence="1">The sequence shown here is derived from an EMBL/GenBank/DDBJ whole genome shotgun (WGS) entry which is preliminary data.</text>
</comment>
<proteinExistence type="predicted"/>
<evidence type="ECO:0000313" key="2">
    <source>
        <dbReference type="Proteomes" id="UP000075473"/>
    </source>
</evidence>
<evidence type="ECO:0000313" key="1">
    <source>
        <dbReference type="EMBL" id="KXU94793.1"/>
    </source>
</evidence>
<dbReference type="Proteomes" id="UP000075473">
    <property type="component" value="Unassembled WGS sequence"/>
</dbReference>
<protein>
    <submittedName>
        <fullName evidence="1">Uncharacterized protein</fullName>
    </submittedName>
</protein>
<dbReference type="EMBL" id="LHZA01000139">
    <property type="protein sequence ID" value="KXU94793.1"/>
    <property type="molecule type" value="Genomic_DNA"/>
</dbReference>
<gene>
    <name evidence="1" type="ORF">AD928_06725</name>
</gene>
<name>A0A149QC58_9PROT</name>
<reference evidence="1 2" key="1">
    <citation type="submission" date="2015-06" db="EMBL/GenBank/DDBJ databases">
        <title>Improved classification and identification of acetic acid bacteria using matrix-assisted laser desorption/ionization time-of-flight mass spectrometry; Gluconobacter nephelii and Gluconobacter uchimurae are later heterotypic synonyms of Gluconobacter japonicus and Gluconobacter oxydans, respectively.</title>
        <authorList>
            <person name="Li L."/>
            <person name="Cleenwerck I."/>
            <person name="De Vuyst L."/>
            <person name="Vandamme P."/>
        </authorList>
    </citation>
    <scope>NUCLEOTIDE SEQUENCE [LARGE SCALE GENOMIC DNA]</scope>
    <source>
        <strain evidence="1 2">LMG 1625</strain>
    </source>
</reference>
<organism evidence="1 2">
    <name type="scientific">Acetobacter cerevisiae</name>
    <dbReference type="NCBI Taxonomy" id="178900"/>
    <lineage>
        <taxon>Bacteria</taxon>
        <taxon>Pseudomonadati</taxon>
        <taxon>Pseudomonadota</taxon>
        <taxon>Alphaproteobacteria</taxon>
        <taxon>Acetobacterales</taxon>
        <taxon>Acetobacteraceae</taxon>
        <taxon>Acetobacter</taxon>
    </lineage>
</organism>
<sequence length="71" mass="8065">MFGQNKATGIILYDEPPLTPMSLNGASFGMQESFNIETPSSGLRLLKVLFRGQCQPPYRISQYSEFWLQSF</sequence>
<dbReference type="AlphaFoldDB" id="A0A149QC58"/>
<accession>A0A149QC58</accession>